<dbReference type="CDD" id="cd16461">
    <property type="entry name" value="RING-H2_EL5-like"/>
    <property type="match status" value="1"/>
</dbReference>
<evidence type="ECO:0000256" key="3">
    <source>
        <dbReference type="ARBA" id="ARBA00012483"/>
    </source>
</evidence>
<dbReference type="GO" id="GO:0016567">
    <property type="term" value="P:protein ubiquitination"/>
    <property type="evidence" value="ECO:0007669"/>
    <property type="project" value="UniProtKB-UniPathway"/>
</dbReference>
<dbReference type="Pfam" id="PF13639">
    <property type="entry name" value="zf-RING_2"/>
    <property type="match status" value="1"/>
</dbReference>
<evidence type="ECO:0000256" key="10">
    <source>
        <dbReference type="SAM" id="MobiDB-lite"/>
    </source>
</evidence>
<organism evidence="12 13">
    <name type="scientific">Oryza meyeriana var. granulata</name>
    <dbReference type="NCBI Taxonomy" id="110450"/>
    <lineage>
        <taxon>Eukaryota</taxon>
        <taxon>Viridiplantae</taxon>
        <taxon>Streptophyta</taxon>
        <taxon>Embryophyta</taxon>
        <taxon>Tracheophyta</taxon>
        <taxon>Spermatophyta</taxon>
        <taxon>Magnoliopsida</taxon>
        <taxon>Liliopsida</taxon>
        <taxon>Poales</taxon>
        <taxon>Poaceae</taxon>
        <taxon>BOP clade</taxon>
        <taxon>Oryzoideae</taxon>
        <taxon>Oryzeae</taxon>
        <taxon>Oryzinae</taxon>
        <taxon>Oryza</taxon>
        <taxon>Oryza meyeriana</taxon>
    </lineage>
</organism>
<keyword evidence="7" id="KW-0833">Ubl conjugation pathway</keyword>
<name>A0A6G1C433_9ORYZ</name>
<comment type="caution">
    <text evidence="12">The sequence shown here is derived from an EMBL/GenBank/DDBJ whole genome shotgun (WGS) entry which is preliminary data.</text>
</comment>
<dbReference type="Gene3D" id="3.30.40.10">
    <property type="entry name" value="Zinc/RING finger domain, C3HC4 (zinc finger)"/>
    <property type="match status" value="1"/>
</dbReference>
<evidence type="ECO:0000256" key="6">
    <source>
        <dbReference type="ARBA" id="ARBA00022771"/>
    </source>
</evidence>
<keyword evidence="13" id="KW-1185">Reference proteome</keyword>
<dbReference type="GO" id="GO:0061630">
    <property type="term" value="F:ubiquitin protein ligase activity"/>
    <property type="evidence" value="ECO:0007669"/>
    <property type="project" value="UniProtKB-EC"/>
</dbReference>
<feature type="domain" description="RING-type" evidence="11">
    <location>
        <begin position="16"/>
        <end position="39"/>
    </location>
</feature>
<evidence type="ECO:0000313" key="12">
    <source>
        <dbReference type="EMBL" id="KAF0894940.1"/>
    </source>
</evidence>
<evidence type="ECO:0000256" key="9">
    <source>
        <dbReference type="PROSITE-ProRule" id="PRU00175"/>
    </source>
</evidence>
<evidence type="ECO:0000259" key="11">
    <source>
        <dbReference type="PROSITE" id="PS50089"/>
    </source>
</evidence>
<protein>
    <recommendedName>
        <fullName evidence="3">RING-type E3 ubiquitin transferase</fullName>
        <ecNumber evidence="3">2.3.2.27</ecNumber>
    </recommendedName>
</protein>
<comment type="catalytic activity">
    <reaction evidence="1">
        <text>S-ubiquitinyl-[E2 ubiquitin-conjugating enzyme]-L-cysteine + [acceptor protein]-L-lysine = [E2 ubiquitin-conjugating enzyme]-L-cysteine + N(6)-ubiquitinyl-[acceptor protein]-L-lysine.</text>
        <dbReference type="EC" id="2.3.2.27"/>
    </reaction>
</comment>
<dbReference type="PANTHER" id="PTHR46913:SF19">
    <property type="entry name" value="RING-TYPE E3 UBIQUITIN TRANSFERASE"/>
    <property type="match status" value="1"/>
</dbReference>
<keyword evidence="4" id="KW-0808">Transferase</keyword>
<dbReference type="PROSITE" id="PS50089">
    <property type="entry name" value="ZF_RING_2"/>
    <property type="match status" value="1"/>
</dbReference>
<evidence type="ECO:0000256" key="2">
    <source>
        <dbReference type="ARBA" id="ARBA00004906"/>
    </source>
</evidence>
<dbReference type="AlphaFoldDB" id="A0A6G1C433"/>
<sequence>MREFRDGETLRLLPRCRHAFHRGCIDTWLRAHVNCPLCRAPVLVGDKSSAAAANALPGVAMAVPGGQPAPNPRAAGAAETDRGELQGLPERGVRRAASMVTLPRRPWPDVSLRSPASNSGRMGEMGLAKIARLMKFSEVLEMAGIGATRSVSFGRGRSGQSAAGTNSGEISR</sequence>
<keyword evidence="8" id="KW-0862">Zinc</keyword>
<dbReference type="EMBL" id="SPHZ02000010">
    <property type="protein sequence ID" value="KAF0894940.1"/>
    <property type="molecule type" value="Genomic_DNA"/>
</dbReference>
<dbReference type="UniPathway" id="UPA00143"/>
<evidence type="ECO:0000256" key="1">
    <source>
        <dbReference type="ARBA" id="ARBA00000900"/>
    </source>
</evidence>
<dbReference type="OrthoDB" id="9984778at2759"/>
<feature type="region of interest" description="Disordered" evidence="10">
    <location>
        <begin position="63"/>
        <end position="88"/>
    </location>
</feature>
<dbReference type="SUPFAM" id="SSF57850">
    <property type="entry name" value="RING/U-box"/>
    <property type="match status" value="1"/>
</dbReference>
<dbReference type="GO" id="GO:0008270">
    <property type="term" value="F:zinc ion binding"/>
    <property type="evidence" value="ECO:0007669"/>
    <property type="project" value="UniProtKB-KW"/>
</dbReference>
<comment type="pathway">
    <text evidence="2">Protein modification; protein ubiquitination.</text>
</comment>
<dbReference type="InterPro" id="IPR001841">
    <property type="entry name" value="Znf_RING"/>
</dbReference>
<dbReference type="PANTHER" id="PTHR46913">
    <property type="entry name" value="RING-H2 FINGER PROTEIN ATL16"/>
    <property type="match status" value="1"/>
</dbReference>
<dbReference type="Proteomes" id="UP000479710">
    <property type="component" value="Unassembled WGS sequence"/>
</dbReference>
<feature type="region of interest" description="Disordered" evidence="10">
    <location>
        <begin position="151"/>
        <end position="172"/>
    </location>
</feature>
<accession>A0A6G1C433</accession>
<feature type="compositionally biased region" description="Polar residues" evidence="10">
    <location>
        <begin position="158"/>
        <end position="172"/>
    </location>
</feature>
<evidence type="ECO:0000256" key="4">
    <source>
        <dbReference type="ARBA" id="ARBA00022679"/>
    </source>
</evidence>
<dbReference type="InterPro" id="IPR013083">
    <property type="entry name" value="Znf_RING/FYVE/PHD"/>
</dbReference>
<dbReference type="EC" id="2.3.2.27" evidence="3"/>
<keyword evidence="6 9" id="KW-0863">Zinc-finger</keyword>
<dbReference type="InterPro" id="IPR044600">
    <property type="entry name" value="ATL1/ATL16-like"/>
</dbReference>
<gene>
    <name evidence="12" type="ORF">E2562_004936</name>
</gene>
<evidence type="ECO:0000256" key="8">
    <source>
        <dbReference type="ARBA" id="ARBA00022833"/>
    </source>
</evidence>
<reference evidence="12 13" key="1">
    <citation type="submission" date="2019-11" db="EMBL/GenBank/DDBJ databases">
        <title>Whole genome sequence of Oryza granulata.</title>
        <authorList>
            <person name="Li W."/>
        </authorList>
    </citation>
    <scope>NUCLEOTIDE SEQUENCE [LARGE SCALE GENOMIC DNA]</scope>
    <source>
        <strain evidence="13">cv. Menghai</strain>
        <tissue evidence="12">Leaf</tissue>
    </source>
</reference>
<proteinExistence type="predicted"/>
<evidence type="ECO:0000313" key="13">
    <source>
        <dbReference type="Proteomes" id="UP000479710"/>
    </source>
</evidence>
<keyword evidence="5" id="KW-0479">Metal-binding</keyword>
<evidence type="ECO:0000256" key="5">
    <source>
        <dbReference type="ARBA" id="ARBA00022723"/>
    </source>
</evidence>
<evidence type="ECO:0000256" key="7">
    <source>
        <dbReference type="ARBA" id="ARBA00022786"/>
    </source>
</evidence>